<gene>
    <name evidence="1" type="ORF">PBS001_LOCUS2685</name>
</gene>
<reference evidence="1 2" key="1">
    <citation type="submission" date="2021-11" db="EMBL/GenBank/DDBJ databases">
        <authorList>
            <person name="Islam A."/>
            <person name="Islam S."/>
            <person name="Flora M.S."/>
            <person name="Rahman M."/>
            <person name="Ziaur R.M."/>
            <person name="Epstein J.H."/>
            <person name="Hassan M."/>
            <person name="Klassen M."/>
            <person name="Woodard K."/>
            <person name="Webb A."/>
            <person name="Webby R.J."/>
            <person name="El Zowalaty M.E."/>
        </authorList>
    </citation>
    <scope>NUCLEOTIDE SEQUENCE [LARGE SCALE GENOMIC DNA]</scope>
    <source>
        <strain evidence="1">Pbs1</strain>
    </source>
</reference>
<keyword evidence="2" id="KW-1185">Reference proteome</keyword>
<sequence length="197" mass="22405">MRSTQTSSSESLSFRTKSMPTLWTARLIATLWKLAVKRVYKLRRRNHDTTDFMYGSVFEKVVSRSKDGKKQHLDLSIIQEAALLIVTSGVISLADLETVIGYRLSEDLNNDEEALTMDSDVTWETPTCMSDCNRIMDNSSSESTQEASQQVTNLTTTDDTVVLQQQSTPRQTLHKPSKWICVGYGRYVKERDIVVRD</sequence>
<protein>
    <submittedName>
        <fullName evidence="1">Uncharacterized protein</fullName>
    </submittedName>
</protein>
<evidence type="ECO:0000313" key="1">
    <source>
        <dbReference type="EMBL" id="CAH0515999.1"/>
    </source>
</evidence>
<accession>A0ABN8CTS2</accession>
<dbReference type="Proteomes" id="UP001158986">
    <property type="component" value="Unassembled WGS sequence"/>
</dbReference>
<evidence type="ECO:0000313" key="2">
    <source>
        <dbReference type="Proteomes" id="UP001158986"/>
    </source>
</evidence>
<organism evidence="1 2">
    <name type="scientific">Peronospora belbahrii</name>
    <dbReference type="NCBI Taxonomy" id="622444"/>
    <lineage>
        <taxon>Eukaryota</taxon>
        <taxon>Sar</taxon>
        <taxon>Stramenopiles</taxon>
        <taxon>Oomycota</taxon>
        <taxon>Peronosporomycetes</taxon>
        <taxon>Peronosporales</taxon>
        <taxon>Peronosporaceae</taxon>
        <taxon>Peronospora</taxon>
    </lineage>
</organism>
<dbReference type="EMBL" id="CAKLCB010000151">
    <property type="protein sequence ID" value="CAH0515999.1"/>
    <property type="molecule type" value="Genomic_DNA"/>
</dbReference>
<comment type="caution">
    <text evidence="1">The sequence shown here is derived from an EMBL/GenBank/DDBJ whole genome shotgun (WGS) entry which is preliminary data.</text>
</comment>
<name>A0ABN8CTS2_9STRA</name>
<proteinExistence type="predicted"/>